<dbReference type="AlphaFoldDB" id="K2NA44"/>
<dbReference type="OrthoDB" id="275179at2759"/>
<dbReference type="InterPro" id="IPR019539">
    <property type="entry name" value="GalKase_N"/>
</dbReference>
<dbReference type="SUPFAM" id="SSF55060">
    <property type="entry name" value="GHMP Kinase, C-terminal domain"/>
    <property type="match status" value="1"/>
</dbReference>
<dbReference type="PRINTS" id="PR00473">
    <property type="entry name" value="GALCTOKINASE"/>
</dbReference>
<sequence length="509" mass="57013">MCYYLLLWLREFLMLCFFSFFLFFIECGMRCQKKRILLFAIFEKQSMPSYSDKRIHATVSELKLKFLRTFNVAVEDDVEWLLFTFAPGRVNFFGEHVDYMGGYVCPAALKEGCHILVGRVRRLCDGKLRFATEDGECFVLDRLGQAKHDKSWTTFVRGAATLALNDLGMPIDAPELQGFCAISKGTLPMGSGMSASASFDVALLNAITTVATRRYRGKCYVPGTRFPILPPCSREEKIKLTKQAHRIETEFCGVNVGIMDQFSAIHATEGSFMALDCDSLTFESHPLSYLLGDSACFLLINSMIRHELTGATAGGYNTLRSDAEGAQAVVKKHKMNNAAFTFRDLARNPKKFTREDPVAFVESCRPHFTPGQYDRGIFNIAEQIRTLQFIELCRPECPLSQEERFRKAGELLNATHQGQRDLLKISTDELNFIHRAINIEEGVSGGRLMGGGFGGCILLLLKKSAVERVVKNVQERFNSKFGLVCDVYPVVLGDGAFVASLWKGVEGKL</sequence>
<dbReference type="InterPro" id="IPR000705">
    <property type="entry name" value="Galactokinase"/>
</dbReference>
<dbReference type="PANTHER" id="PTHR10457">
    <property type="entry name" value="MEVALONATE KINASE/GALACTOKINASE"/>
    <property type="match status" value="1"/>
</dbReference>
<feature type="domain" description="GHMP kinase N-terminal" evidence="5">
    <location>
        <begin position="156"/>
        <end position="266"/>
    </location>
</feature>
<feature type="transmembrane region" description="Helical" evidence="4">
    <location>
        <begin position="6"/>
        <end position="25"/>
    </location>
</feature>
<dbReference type="Pfam" id="PF00288">
    <property type="entry name" value="GHMP_kinases_N"/>
    <property type="match status" value="1"/>
</dbReference>
<feature type="domain" description="Galactokinase N-terminal" evidence="7">
    <location>
        <begin position="82"/>
        <end position="118"/>
    </location>
</feature>
<evidence type="ECO:0000259" key="5">
    <source>
        <dbReference type="Pfam" id="PF00288"/>
    </source>
</evidence>
<dbReference type="InterPro" id="IPR014721">
    <property type="entry name" value="Ribsml_uS5_D2-typ_fold_subgr"/>
</dbReference>
<reference evidence="8 9" key="1">
    <citation type="journal article" date="2012" name="BMC Genomics">
        <title>Comparative genomic analysis of human infective Trypanosoma cruzi lineages with the bat-restricted subspecies T. cruzi marinkellei.</title>
        <authorList>
            <person name="Franzen O."/>
            <person name="Talavera-Lopez C."/>
            <person name="Ochaya S."/>
            <person name="Butler C.E."/>
            <person name="Messenger L.A."/>
            <person name="Lewis M.D."/>
            <person name="Llewellyn M.S."/>
            <person name="Marinkelle C.J."/>
            <person name="Tyler K.M."/>
            <person name="Miles M.A."/>
            <person name="Andersson B."/>
        </authorList>
    </citation>
    <scope>NUCLEOTIDE SEQUENCE [LARGE SCALE GENOMIC DNA]</scope>
    <source>
        <strain evidence="8 9">B7</strain>
    </source>
</reference>
<evidence type="ECO:0000256" key="1">
    <source>
        <dbReference type="ARBA" id="ARBA00006566"/>
    </source>
</evidence>
<dbReference type="PRINTS" id="PR00959">
    <property type="entry name" value="MEVGALKINASE"/>
</dbReference>
<dbReference type="PANTHER" id="PTHR10457:SF7">
    <property type="entry name" value="GALACTOKINASE-RELATED"/>
    <property type="match status" value="1"/>
</dbReference>
<keyword evidence="8" id="KW-0808">Transferase</keyword>
<keyword evidence="4" id="KW-1133">Transmembrane helix</keyword>
<dbReference type="Proteomes" id="UP000007350">
    <property type="component" value="Unassembled WGS sequence"/>
</dbReference>
<keyword evidence="2" id="KW-0547">Nucleotide-binding</keyword>
<dbReference type="GO" id="GO:0006012">
    <property type="term" value="P:galactose metabolic process"/>
    <property type="evidence" value="ECO:0007669"/>
    <property type="project" value="InterPro"/>
</dbReference>
<dbReference type="Pfam" id="PF08544">
    <property type="entry name" value="GHMP_kinases_C"/>
    <property type="match status" value="1"/>
</dbReference>
<dbReference type="InterPro" id="IPR006204">
    <property type="entry name" value="GHMP_kinase_N_dom"/>
</dbReference>
<evidence type="ECO:0000313" key="9">
    <source>
        <dbReference type="Proteomes" id="UP000007350"/>
    </source>
</evidence>
<dbReference type="Gene3D" id="3.30.230.10">
    <property type="match status" value="1"/>
</dbReference>
<dbReference type="EMBL" id="AHKC01010638">
    <property type="protein sequence ID" value="EKF31751.1"/>
    <property type="molecule type" value="Genomic_DNA"/>
</dbReference>
<comment type="similarity">
    <text evidence="1">Belongs to the GHMP kinase family. GalK subfamily.</text>
</comment>
<dbReference type="GO" id="GO:0005524">
    <property type="term" value="F:ATP binding"/>
    <property type="evidence" value="ECO:0007669"/>
    <property type="project" value="UniProtKB-KW"/>
</dbReference>
<protein>
    <submittedName>
        <fullName evidence="8">Galactokinase, putative</fullName>
    </submittedName>
</protein>
<proteinExistence type="inferred from homology"/>
<dbReference type="InterPro" id="IPR036554">
    <property type="entry name" value="GHMP_kinase_C_sf"/>
</dbReference>
<name>K2NA44_TRYCR</name>
<dbReference type="Pfam" id="PF10509">
    <property type="entry name" value="GalKase_gal_bdg"/>
    <property type="match status" value="1"/>
</dbReference>
<dbReference type="GO" id="GO:0004335">
    <property type="term" value="F:galactokinase activity"/>
    <property type="evidence" value="ECO:0007669"/>
    <property type="project" value="InterPro"/>
</dbReference>
<dbReference type="SUPFAM" id="SSF54211">
    <property type="entry name" value="Ribosomal protein S5 domain 2-like"/>
    <property type="match status" value="1"/>
</dbReference>
<evidence type="ECO:0000256" key="4">
    <source>
        <dbReference type="SAM" id="Phobius"/>
    </source>
</evidence>
<dbReference type="GO" id="GO:0005829">
    <property type="term" value="C:cytosol"/>
    <property type="evidence" value="ECO:0007669"/>
    <property type="project" value="TreeGrafter"/>
</dbReference>
<evidence type="ECO:0000259" key="6">
    <source>
        <dbReference type="Pfam" id="PF08544"/>
    </source>
</evidence>
<keyword evidence="9" id="KW-1185">Reference proteome</keyword>
<keyword evidence="4" id="KW-0472">Membrane</keyword>
<organism evidence="8 9">
    <name type="scientific">Trypanosoma cruzi marinkellei</name>
    <dbReference type="NCBI Taxonomy" id="85056"/>
    <lineage>
        <taxon>Eukaryota</taxon>
        <taxon>Discoba</taxon>
        <taxon>Euglenozoa</taxon>
        <taxon>Kinetoplastea</taxon>
        <taxon>Metakinetoplastina</taxon>
        <taxon>Trypanosomatida</taxon>
        <taxon>Trypanosomatidae</taxon>
        <taxon>Trypanosoma</taxon>
        <taxon>Schizotrypanum</taxon>
    </lineage>
</organism>
<keyword evidence="8" id="KW-0418">Kinase</keyword>
<feature type="domain" description="GHMP kinase C-terminal" evidence="6">
    <location>
        <begin position="401"/>
        <end position="478"/>
    </location>
</feature>
<dbReference type="InterPro" id="IPR013750">
    <property type="entry name" value="GHMP_kinase_C_dom"/>
</dbReference>
<keyword evidence="3" id="KW-0067">ATP-binding</keyword>
<dbReference type="InterPro" id="IPR020568">
    <property type="entry name" value="Ribosomal_Su5_D2-typ_SF"/>
</dbReference>
<evidence type="ECO:0000313" key="8">
    <source>
        <dbReference type="EMBL" id="EKF31751.1"/>
    </source>
</evidence>
<dbReference type="InterPro" id="IPR006206">
    <property type="entry name" value="Mevalonate/galactokinase"/>
</dbReference>
<evidence type="ECO:0000259" key="7">
    <source>
        <dbReference type="Pfam" id="PF10509"/>
    </source>
</evidence>
<accession>K2NA44</accession>
<dbReference type="PIRSF" id="PIRSF000530">
    <property type="entry name" value="Galactokinase"/>
    <property type="match status" value="1"/>
</dbReference>
<evidence type="ECO:0000256" key="3">
    <source>
        <dbReference type="ARBA" id="ARBA00022840"/>
    </source>
</evidence>
<dbReference type="Gene3D" id="3.30.70.890">
    <property type="entry name" value="GHMP kinase, C-terminal domain"/>
    <property type="match status" value="1"/>
</dbReference>
<keyword evidence="4" id="KW-0812">Transmembrane</keyword>
<comment type="caution">
    <text evidence="8">The sequence shown here is derived from an EMBL/GenBank/DDBJ whole genome shotgun (WGS) entry which is preliminary data.</text>
</comment>
<gene>
    <name evidence="8" type="ORF">MOQ_004410</name>
</gene>
<evidence type="ECO:0000256" key="2">
    <source>
        <dbReference type="ARBA" id="ARBA00022741"/>
    </source>
</evidence>